<dbReference type="SUPFAM" id="SSF51735">
    <property type="entry name" value="NAD(P)-binding Rossmann-fold domains"/>
    <property type="match status" value="1"/>
</dbReference>
<proteinExistence type="predicted"/>
<organism evidence="1 2">
    <name type="scientific">Lysinibacillus zambalensis</name>
    <dbReference type="NCBI Taxonomy" id="3160866"/>
    <lineage>
        <taxon>Bacteria</taxon>
        <taxon>Bacillati</taxon>
        <taxon>Bacillota</taxon>
        <taxon>Bacilli</taxon>
        <taxon>Bacillales</taxon>
        <taxon>Bacillaceae</taxon>
        <taxon>Lysinibacillus</taxon>
    </lineage>
</organism>
<comment type="caution">
    <text evidence="1">The sequence shown here is derived from an EMBL/GenBank/DDBJ whole genome shotgun (WGS) entry which is preliminary data.</text>
</comment>
<evidence type="ECO:0000313" key="1">
    <source>
        <dbReference type="EMBL" id="MEQ6354468.1"/>
    </source>
</evidence>
<dbReference type="InterPro" id="IPR050085">
    <property type="entry name" value="AGPR"/>
</dbReference>
<gene>
    <name evidence="1" type="ORF">ABNX05_07570</name>
</gene>
<dbReference type="InterPro" id="IPR036291">
    <property type="entry name" value="NAD(P)-bd_dom_sf"/>
</dbReference>
<protein>
    <submittedName>
        <fullName evidence="1">Uncharacterized protein</fullName>
    </submittedName>
</protein>
<dbReference type="PANTHER" id="PTHR32338">
    <property type="entry name" value="N-ACETYL-GAMMA-GLUTAMYL-PHOSPHATE REDUCTASE, CHLOROPLASTIC-RELATED-RELATED"/>
    <property type="match status" value="1"/>
</dbReference>
<keyword evidence="2" id="KW-1185">Reference proteome</keyword>
<sequence length="68" mass="7653">MTFVYKIPSYEAWYGKKAAPLEIIQQSVYGLTEWNAENVQHASLIANPGCYSTAVLLSLLTFAKRKID</sequence>
<dbReference type="RefSeq" id="WP_349659165.1">
    <property type="nucleotide sequence ID" value="NZ_JBEGDG010000004.1"/>
</dbReference>
<dbReference type="Gene3D" id="3.40.50.720">
    <property type="entry name" value="NAD(P)-binding Rossmann-like Domain"/>
    <property type="match status" value="1"/>
</dbReference>
<evidence type="ECO:0000313" key="2">
    <source>
        <dbReference type="Proteomes" id="UP001478862"/>
    </source>
</evidence>
<dbReference type="EMBL" id="JBEGDG010000004">
    <property type="protein sequence ID" value="MEQ6354468.1"/>
    <property type="molecule type" value="Genomic_DNA"/>
</dbReference>
<reference evidence="1 2" key="1">
    <citation type="submission" date="2024-06" db="EMBL/GenBank/DDBJ databases">
        <title>Lysinibacillus zambalefons sp. nov., a Novel Firmicute Isolated from the Poon Bato Zambales Hyperalkaline Spring.</title>
        <authorList>
            <person name="Aja J.A."/>
            <person name="Lazaro J.E.H."/>
            <person name="Llorin L.D."/>
            <person name="Lim K.R."/>
            <person name="Teodosio J."/>
            <person name="Dalisay D.S."/>
        </authorList>
    </citation>
    <scope>NUCLEOTIDE SEQUENCE [LARGE SCALE GENOMIC DNA]</scope>
    <source>
        <strain evidence="1 2">M3</strain>
    </source>
</reference>
<dbReference type="PANTHER" id="PTHR32338:SF10">
    <property type="entry name" value="N-ACETYL-GAMMA-GLUTAMYL-PHOSPHATE REDUCTASE, CHLOROPLASTIC-RELATED"/>
    <property type="match status" value="1"/>
</dbReference>
<dbReference type="Proteomes" id="UP001478862">
    <property type="component" value="Unassembled WGS sequence"/>
</dbReference>
<name>A0ABV1MTA2_9BACI</name>
<accession>A0ABV1MTA2</accession>